<dbReference type="Proteomes" id="UP000319068">
    <property type="component" value="Chromosome"/>
</dbReference>
<gene>
    <name evidence="2" type="ORF">Ccel01_22370</name>
    <name evidence="3" type="ORF">FOG94_18340</name>
</gene>
<evidence type="ECO:0000313" key="4">
    <source>
        <dbReference type="Proteomes" id="UP000319068"/>
    </source>
</evidence>
<dbReference type="GO" id="GO:0006310">
    <property type="term" value="P:DNA recombination"/>
    <property type="evidence" value="ECO:0007669"/>
    <property type="project" value="UniProtKB-KW"/>
</dbReference>
<protein>
    <submittedName>
        <fullName evidence="3">Tyrosine-type recombinase/integrase</fullName>
    </submittedName>
</protein>
<dbReference type="InterPro" id="IPR013762">
    <property type="entry name" value="Integrase-like_cat_sf"/>
</dbReference>
<dbReference type="RefSeq" id="WP_137280753.1">
    <property type="nucleotide sequence ID" value="NZ_BSTG01000002.1"/>
</dbReference>
<keyword evidence="1" id="KW-0233">DNA recombination</keyword>
<accession>A0AAV5PBG2</accession>
<evidence type="ECO:0000256" key="1">
    <source>
        <dbReference type="ARBA" id="ARBA00023172"/>
    </source>
</evidence>
<evidence type="ECO:0000313" key="3">
    <source>
        <dbReference type="EMBL" id="QDP76786.1"/>
    </source>
</evidence>
<dbReference type="EMBL" id="CP041694">
    <property type="protein sequence ID" value="QDP76786.1"/>
    <property type="molecule type" value="Genomic_DNA"/>
</dbReference>
<dbReference type="Gene3D" id="1.10.443.10">
    <property type="entry name" value="Intergrase catalytic core"/>
    <property type="match status" value="1"/>
</dbReference>
<reference evidence="2" key="2">
    <citation type="submission" date="2023-03" db="EMBL/GenBank/DDBJ databases">
        <title>Cellulosimicrobium cellulans NBRC 103059.</title>
        <authorList>
            <person name="Ichikawa N."/>
            <person name="Sato H."/>
            <person name="Tonouchi N."/>
        </authorList>
    </citation>
    <scope>NUCLEOTIDE SEQUENCE</scope>
    <source>
        <strain evidence="2">NBRC 103059</strain>
    </source>
</reference>
<evidence type="ECO:0000313" key="5">
    <source>
        <dbReference type="Proteomes" id="UP001165168"/>
    </source>
</evidence>
<proteinExistence type="predicted"/>
<dbReference type="AlphaFoldDB" id="A0AAV5PBG2"/>
<dbReference type="GO" id="GO:0003677">
    <property type="term" value="F:DNA binding"/>
    <property type="evidence" value="ECO:0007669"/>
    <property type="project" value="InterPro"/>
</dbReference>
<name>A0AAV5PBG2_CELCE</name>
<dbReference type="InterPro" id="IPR011010">
    <property type="entry name" value="DNA_brk_join_enz"/>
</dbReference>
<sequence>MPTPRHSLATAYAAAQRAAARSGLDLLVAVTDLSGNVRQPGAIRAELAKMPADTEWTWVHTHVMRKTVATLLAREHDSEAAADQLGHADDETTRRSYIEKMHATPDVRHVLDRLAA</sequence>
<evidence type="ECO:0000313" key="2">
    <source>
        <dbReference type="EMBL" id="GLY57635.1"/>
    </source>
</evidence>
<organism evidence="2 5">
    <name type="scientific">Cellulosimicrobium cellulans</name>
    <name type="common">Arthrobacter luteus</name>
    <dbReference type="NCBI Taxonomy" id="1710"/>
    <lineage>
        <taxon>Bacteria</taxon>
        <taxon>Bacillati</taxon>
        <taxon>Actinomycetota</taxon>
        <taxon>Actinomycetes</taxon>
        <taxon>Micrococcales</taxon>
        <taxon>Promicromonosporaceae</taxon>
        <taxon>Cellulosimicrobium</taxon>
    </lineage>
</organism>
<reference evidence="3 4" key="1">
    <citation type="submission" date="2019-07" db="EMBL/GenBank/DDBJ databases">
        <title>Complete Genome Sequence and Methylome Analysis of Arthrobacter luteus NEB113.</title>
        <authorList>
            <person name="Fomenkov A."/>
            <person name="Anton B.P."/>
            <person name="Vincze T."/>
            <person name="Roberts R.J."/>
        </authorList>
    </citation>
    <scope>NUCLEOTIDE SEQUENCE [LARGE SCALE GENOMIC DNA]</scope>
    <source>
        <strain evidence="3 4">NEB113</strain>
    </source>
</reference>
<dbReference type="GO" id="GO:0015074">
    <property type="term" value="P:DNA integration"/>
    <property type="evidence" value="ECO:0007669"/>
    <property type="project" value="InterPro"/>
</dbReference>
<dbReference type="Proteomes" id="UP001165168">
    <property type="component" value="Unassembled WGS sequence"/>
</dbReference>
<keyword evidence="4" id="KW-1185">Reference proteome</keyword>
<dbReference type="SUPFAM" id="SSF56349">
    <property type="entry name" value="DNA breaking-rejoining enzymes"/>
    <property type="match status" value="1"/>
</dbReference>
<dbReference type="EMBL" id="BSTG01000002">
    <property type="protein sequence ID" value="GLY57635.1"/>
    <property type="molecule type" value="Genomic_DNA"/>
</dbReference>